<protein>
    <submittedName>
        <fullName evidence="3">Disease resistance RPP13-like protein 1</fullName>
    </submittedName>
</protein>
<accession>A0A6P5WQC9</accession>
<dbReference type="AlphaFoldDB" id="A0A6P5WQC9"/>
<dbReference type="RefSeq" id="XP_022718058.1">
    <property type="nucleotide sequence ID" value="XM_022862323.1"/>
</dbReference>
<reference evidence="3" key="1">
    <citation type="submission" date="2025-08" db="UniProtKB">
        <authorList>
            <consortium name="RefSeq"/>
        </authorList>
    </citation>
    <scope>IDENTIFICATION</scope>
    <source>
        <tissue evidence="3">Fruit stalk</tissue>
    </source>
</reference>
<proteinExistence type="predicted"/>
<organism evidence="2 3">
    <name type="scientific">Durio zibethinus</name>
    <name type="common">Durian</name>
    <dbReference type="NCBI Taxonomy" id="66656"/>
    <lineage>
        <taxon>Eukaryota</taxon>
        <taxon>Viridiplantae</taxon>
        <taxon>Streptophyta</taxon>
        <taxon>Embryophyta</taxon>
        <taxon>Tracheophyta</taxon>
        <taxon>Spermatophyta</taxon>
        <taxon>Magnoliopsida</taxon>
        <taxon>eudicotyledons</taxon>
        <taxon>Gunneridae</taxon>
        <taxon>Pentapetalae</taxon>
        <taxon>rosids</taxon>
        <taxon>malvids</taxon>
        <taxon>Malvales</taxon>
        <taxon>Malvaceae</taxon>
        <taxon>Helicteroideae</taxon>
        <taxon>Durio</taxon>
    </lineage>
</organism>
<dbReference type="Proteomes" id="UP000515121">
    <property type="component" value="Unplaced"/>
</dbReference>
<gene>
    <name evidence="3" type="primary">LOC111276574</name>
</gene>
<dbReference type="OrthoDB" id="997839at2759"/>
<dbReference type="KEGG" id="dzi:111276574"/>
<dbReference type="GeneID" id="111276574"/>
<dbReference type="InterPro" id="IPR032675">
    <property type="entry name" value="LRR_dom_sf"/>
</dbReference>
<dbReference type="Pfam" id="PF25019">
    <property type="entry name" value="LRR_R13L1-DRL21"/>
    <property type="match status" value="1"/>
</dbReference>
<dbReference type="InterPro" id="IPR056789">
    <property type="entry name" value="LRR_R13L1-DRL21"/>
</dbReference>
<name>A0A6P5WQC9_DURZI</name>
<evidence type="ECO:0000313" key="3">
    <source>
        <dbReference type="RefSeq" id="XP_022718058.1"/>
    </source>
</evidence>
<keyword evidence="2" id="KW-1185">Reference proteome</keyword>
<evidence type="ECO:0000313" key="2">
    <source>
        <dbReference type="Proteomes" id="UP000515121"/>
    </source>
</evidence>
<dbReference type="SUPFAM" id="SSF52058">
    <property type="entry name" value="L domain-like"/>
    <property type="match status" value="1"/>
</dbReference>
<dbReference type="PANTHER" id="PTHR47186">
    <property type="entry name" value="LEUCINE-RICH REPEAT-CONTAINING PROTEIN 57"/>
    <property type="match status" value="1"/>
</dbReference>
<feature type="domain" description="R13L1/DRL21-like LRR repeat region" evidence="1">
    <location>
        <begin position="175"/>
        <end position="286"/>
    </location>
</feature>
<sequence length="298" mass="33798">MHDLINDLAQVVAGEICFKLEGNKQLKNSEGTRHSSYVRSLYDGAKKFEAFGHMKRLRTFLPFMLPNDGVCLLTNTVLVDLLPKLRCLRVLSLKGYYITVLPNFFENLVHLRYLDFSYTAIKSLPDSICALYNLETLPLRKCWLEKLPSEIELLSNLNHLDITGTKMKGMPFGIGLENIANAQDAWEAKLIDESGLNGLQLKWSTNFSNNTRNKAVEEEVLNMFEPDRDLKQLVIENYGGARFPNWIADPSLQNLLSLDLNNCRNCKLLPPIGKLPLLKDLSIRGMHELNKVGIEFSG</sequence>
<evidence type="ECO:0000259" key="1">
    <source>
        <dbReference type="Pfam" id="PF25019"/>
    </source>
</evidence>
<dbReference type="Gene3D" id="3.80.10.10">
    <property type="entry name" value="Ribonuclease Inhibitor"/>
    <property type="match status" value="1"/>
</dbReference>
<dbReference type="PANTHER" id="PTHR47186:SF42">
    <property type="entry name" value="DISEASE RESISTANCE RPP13-LIKE PROTEIN 1"/>
    <property type="match status" value="1"/>
</dbReference>